<dbReference type="InterPro" id="IPR001905">
    <property type="entry name" value="Ammonium_transpt"/>
</dbReference>
<dbReference type="NCBIfam" id="TIGR00836">
    <property type="entry name" value="amt"/>
    <property type="match status" value="1"/>
</dbReference>
<evidence type="ECO:0000256" key="2">
    <source>
        <dbReference type="ARBA" id="ARBA00005887"/>
    </source>
</evidence>
<name>A0A2L2X6V2_9FIRM</name>
<dbReference type="FunFam" id="1.10.3430.10:FF:000008">
    <property type="entry name" value="Ammonium transporter"/>
    <property type="match status" value="1"/>
</dbReference>
<dbReference type="PANTHER" id="PTHR11730">
    <property type="entry name" value="AMMONIUM TRANSPORTER"/>
    <property type="match status" value="1"/>
</dbReference>
<evidence type="ECO:0000256" key="6">
    <source>
        <dbReference type="ARBA" id="ARBA00023136"/>
    </source>
</evidence>
<dbReference type="GO" id="GO:0097272">
    <property type="term" value="P:ammonium homeostasis"/>
    <property type="evidence" value="ECO:0007669"/>
    <property type="project" value="TreeGrafter"/>
</dbReference>
<organism evidence="10 11">
    <name type="scientific">Desulfocucumis palustris</name>
    <dbReference type="NCBI Taxonomy" id="1898651"/>
    <lineage>
        <taxon>Bacteria</taxon>
        <taxon>Bacillati</taxon>
        <taxon>Bacillota</taxon>
        <taxon>Clostridia</taxon>
        <taxon>Eubacteriales</taxon>
        <taxon>Desulfocucumaceae</taxon>
        <taxon>Desulfocucumis</taxon>
    </lineage>
</organism>
<evidence type="ECO:0000256" key="4">
    <source>
        <dbReference type="ARBA" id="ARBA00022692"/>
    </source>
</evidence>
<dbReference type="OrthoDB" id="9814202at2"/>
<feature type="transmembrane region" description="Helical" evidence="8">
    <location>
        <begin position="93"/>
        <end position="115"/>
    </location>
</feature>
<evidence type="ECO:0000313" key="11">
    <source>
        <dbReference type="Proteomes" id="UP000239549"/>
    </source>
</evidence>
<comment type="subcellular location">
    <subcellularLocation>
        <location evidence="8">Cell membrane</location>
        <topology evidence="8">Multi-pass membrane protein</topology>
    </subcellularLocation>
    <subcellularLocation>
        <location evidence="1">Membrane</location>
        <topology evidence="1">Multi-pass membrane protein</topology>
    </subcellularLocation>
</comment>
<keyword evidence="11" id="KW-1185">Reference proteome</keyword>
<dbReference type="EMBL" id="BFAV01000003">
    <property type="protein sequence ID" value="GBF31869.1"/>
    <property type="molecule type" value="Genomic_DNA"/>
</dbReference>
<dbReference type="InterPro" id="IPR024041">
    <property type="entry name" value="NH4_transpt_AmtB-like_dom"/>
</dbReference>
<feature type="transmembrane region" description="Helical" evidence="8">
    <location>
        <begin position="323"/>
        <end position="342"/>
    </location>
</feature>
<feature type="transmembrane region" description="Helical" evidence="8">
    <location>
        <begin position="51"/>
        <end position="73"/>
    </location>
</feature>
<evidence type="ECO:0000256" key="5">
    <source>
        <dbReference type="ARBA" id="ARBA00022989"/>
    </source>
</evidence>
<keyword evidence="4 8" id="KW-0812">Transmembrane</keyword>
<reference evidence="11" key="1">
    <citation type="submission" date="2018-02" db="EMBL/GenBank/DDBJ databases">
        <title>Genome sequence of Desulfocucumis palustris strain NAW-5.</title>
        <authorList>
            <person name="Watanabe M."/>
            <person name="Kojima H."/>
            <person name="Fukui M."/>
        </authorList>
    </citation>
    <scope>NUCLEOTIDE SEQUENCE [LARGE SCALE GENOMIC DNA]</scope>
    <source>
        <strain evidence="11">NAW-5</strain>
    </source>
</reference>
<evidence type="ECO:0000256" key="1">
    <source>
        <dbReference type="ARBA" id="ARBA00004141"/>
    </source>
</evidence>
<feature type="transmembrane region" description="Helical" evidence="8">
    <location>
        <begin position="127"/>
        <end position="145"/>
    </location>
</feature>
<evidence type="ECO:0000256" key="8">
    <source>
        <dbReference type="RuleBase" id="RU362002"/>
    </source>
</evidence>
<dbReference type="Gene3D" id="1.10.3430.10">
    <property type="entry name" value="Ammonium transporter AmtB like domains"/>
    <property type="match status" value="1"/>
</dbReference>
<feature type="transmembrane region" description="Helical" evidence="8">
    <location>
        <begin position="235"/>
        <end position="257"/>
    </location>
</feature>
<dbReference type="InterPro" id="IPR029020">
    <property type="entry name" value="Ammonium/urea_transptr"/>
</dbReference>
<dbReference type="Proteomes" id="UP000239549">
    <property type="component" value="Unassembled WGS sequence"/>
</dbReference>
<feature type="transmembrane region" description="Helical" evidence="8">
    <location>
        <begin position="269"/>
        <end position="289"/>
    </location>
</feature>
<dbReference type="RefSeq" id="WP_104370476.1">
    <property type="nucleotide sequence ID" value="NZ_BFAV01000003.1"/>
</dbReference>
<comment type="caution">
    <text evidence="10">The sequence shown here is derived from an EMBL/GenBank/DDBJ whole genome shotgun (WGS) entry which is preliminary data.</text>
</comment>
<accession>A0A2L2X6V2</accession>
<dbReference type="Pfam" id="PF00909">
    <property type="entry name" value="Ammonium_transp"/>
    <property type="match status" value="1"/>
</dbReference>
<keyword evidence="6 8" id="KW-0472">Membrane</keyword>
<feature type="transmembrane region" description="Helical" evidence="8">
    <location>
        <begin position="15"/>
        <end position="39"/>
    </location>
</feature>
<dbReference type="InterPro" id="IPR018047">
    <property type="entry name" value="Ammonium_transpt_CS"/>
</dbReference>
<protein>
    <recommendedName>
        <fullName evidence="8">Ammonium transporter</fullName>
    </recommendedName>
</protein>
<proteinExistence type="inferred from homology"/>
<feature type="transmembrane region" description="Helical" evidence="8">
    <location>
        <begin position="295"/>
        <end position="311"/>
    </location>
</feature>
<evidence type="ECO:0000256" key="3">
    <source>
        <dbReference type="ARBA" id="ARBA00022448"/>
    </source>
</evidence>
<gene>
    <name evidence="10" type="ORF">DCCM_0053</name>
</gene>
<evidence type="ECO:0000259" key="9">
    <source>
        <dbReference type="Pfam" id="PF00909"/>
    </source>
</evidence>
<feature type="domain" description="Ammonium transporter AmtB-like" evidence="9">
    <location>
        <begin position="15"/>
        <end position="407"/>
    </location>
</feature>
<evidence type="ECO:0000256" key="7">
    <source>
        <dbReference type="ARBA" id="ARBA00023177"/>
    </source>
</evidence>
<evidence type="ECO:0000313" key="10">
    <source>
        <dbReference type="EMBL" id="GBF31869.1"/>
    </source>
</evidence>
<dbReference type="GO" id="GO:0008519">
    <property type="term" value="F:ammonium channel activity"/>
    <property type="evidence" value="ECO:0007669"/>
    <property type="project" value="InterPro"/>
</dbReference>
<feature type="transmembrane region" description="Helical" evidence="8">
    <location>
        <begin position="206"/>
        <end position="223"/>
    </location>
</feature>
<keyword evidence="7 8" id="KW-0924">Ammonia transport</keyword>
<feature type="transmembrane region" description="Helical" evidence="8">
    <location>
        <begin position="354"/>
        <end position="380"/>
    </location>
</feature>
<comment type="similarity">
    <text evidence="2 8">Belongs to the ammonia transporter channel (TC 1.A.11.2) family.</text>
</comment>
<dbReference type="SUPFAM" id="SSF111352">
    <property type="entry name" value="Ammonium transporter"/>
    <property type="match status" value="1"/>
</dbReference>
<dbReference type="AlphaFoldDB" id="A0A2L2X6V2"/>
<keyword evidence="5 8" id="KW-1133">Transmembrane helix</keyword>
<dbReference type="PANTHER" id="PTHR11730:SF6">
    <property type="entry name" value="AMMONIUM TRANSPORTER"/>
    <property type="match status" value="1"/>
</dbReference>
<dbReference type="PROSITE" id="PS01219">
    <property type="entry name" value="AMMONIUM_TRANSP"/>
    <property type="match status" value="1"/>
</dbReference>
<feature type="transmembrane region" description="Helical" evidence="8">
    <location>
        <begin position="165"/>
        <end position="185"/>
    </location>
</feature>
<dbReference type="GO" id="GO:0005886">
    <property type="term" value="C:plasma membrane"/>
    <property type="evidence" value="ECO:0007669"/>
    <property type="project" value="UniProtKB-SubCell"/>
</dbReference>
<sequence>MEVNASTLASGIDTVWVLLCAALVFFMEAGFAFLEAGFVQAKNSLNIVMKVFADSTLGMLSYFIIGFGIMFGLDRAGVFGSSGFMLSGELGHIQYRVPIYAFWLFQAAFAMAVASIVSGAVAERMKFAPYLVFTVLCTGLIYPLAGHWVWGANGWLMQLGMLDFAGSAVVHAVGGWSALAAVLVLGPRKEKYNSDGSINVIPAHNLHLAFLGTFILWFGWFGFNPGSSLSGLDMNIARIAVNTNLAAAAGGTTGALFTMFRWGKPDPSMAMNGALAGLAAVTGGCAFIAPASALAIGTVAGVLVVLAVSFFDRVKADDPVGAIAVHGVNGTWGALAVGIFAQDGGLVYGGGFHLLGVQALGVLAVSVWSFAATALVFMALKKLVGIRVSDQEEAEGLDLNEHGIPAYTGLVAPSMFGHGGGHSHPGPGLTPGMAGTMLYVEPGKH</sequence>
<keyword evidence="3 8" id="KW-0813">Transport</keyword>